<dbReference type="PANTHER" id="PTHR30290">
    <property type="entry name" value="PERIPLASMIC BINDING COMPONENT OF ABC TRANSPORTER"/>
    <property type="match status" value="1"/>
</dbReference>
<feature type="domain" description="Solute-binding protein family 5" evidence="3">
    <location>
        <begin position="79"/>
        <end position="415"/>
    </location>
</feature>
<keyword evidence="1 2" id="KW-0732">Signal</keyword>
<dbReference type="Proteomes" id="UP000517916">
    <property type="component" value="Unassembled WGS sequence"/>
</dbReference>
<dbReference type="RefSeq" id="WP_025359284.1">
    <property type="nucleotide sequence ID" value="NZ_BAAABQ010000011.1"/>
</dbReference>
<dbReference type="Gene3D" id="3.10.105.10">
    <property type="entry name" value="Dipeptide-binding Protein, Domain 3"/>
    <property type="match status" value="1"/>
</dbReference>
<evidence type="ECO:0000259" key="3">
    <source>
        <dbReference type="Pfam" id="PF00496"/>
    </source>
</evidence>
<gene>
    <name evidence="4" type="ORF">BC739_000273</name>
</gene>
<dbReference type="EMBL" id="JACJID010000001">
    <property type="protein sequence ID" value="MBA8923076.1"/>
    <property type="molecule type" value="Genomic_DNA"/>
</dbReference>
<proteinExistence type="predicted"/>
<comment type="caution">
    <text evidence="4">The sequence shown here is derived from an EMBL/GenBank/DDBJ whole genome shotgun (WGS) entry which is preliminary data.</text>
</comment>
<evidence type="ECO:0000313" key="5">
    <source>
        <dbReference type="Proteomes" id="UP000517916"/>
    </source>
</evidence>
<dbReference type="InterPro" id="IPR030678">
    <property type="entry name" value="Peptide/Ni-bd"/>
</dbReference>
<dbReference type="InterPro" id="IPR000914">
    <property type="entry name" value="SBP_5_dom"/>
</dbReference>
<name>A0ABR6B8L5_9PSEU</name>
<feature type="chain" id="PRO_5046895205" evidence="2">
    <location>
        <begin position="21"/>
        <end position="522"/>
    </location>
</feature>
<dbReference type="PROSITE" id="PS51257">
    <property type="entry name" value="PROKAR_LIPOPROTEIN"/>
    <property type="match status" value="1"/>
</dbReference>
<keyword evidence="5" id="KW-1185">Reference proteome</keyword>
<dbReference type="PANTHER" id="PTHR30290:SF38">
    <property type="entry name" value="D,D-DIPEPTIDE-BINDING PERIPLASMIC PROTEIN DDPA-RELATED"/>
    <property type="match status" value="1"/>
</dbReference>
<reference evidence="4 5" key="1">
    <citation type="submission" date="2020-08" db="EMBL/GenBank/DDBJ databases">
        <title>Genomic Encyclopedia of Archaeal and Bacterial Type Strains, Phase II (KMG-II): from individual species to whole genera.</title>
        <authorList>
            <person name="Goeker M."/>
        </authorList>
    </citation>
    <scope>NUCLEOTIDE SEQUENCE [LARGE SCALE GENOMIC DNA]</scope>
    <source>
        <strain evidence="4 5">DSM 43850</strain>
    </source>
</reference>
<organism evidence="4 5">
    <name type="scientific">Kutzneria viridogrisea</name>
    <dbReference type="NCBI Taxonomy" id="47990"/>
    <lineage>
        <taxon>Bacteria</taxon>
        <taxon>Bacillati</taxon>
        <taxon>Actinomycetota</taxon>
        <taxon>Actinomycetes</taxon>
        <taxon>Pseudonocardiales</taxon>
        <taxon>Pseudonocardiaceae</taxon>
        <taxon>Kutzneria</taxon>
    </lineage>
</organism>
<evidence type="ECO:0000256" key="1">
    <source>
        <dbReference type="ARBA" id="ARBA00022729"/>
    </source>
</evidence>
<dbReference type="InterPro" id="IPR039424">
    <property type="entry name" value="SBP_5"/>
</dbReference>
<dbReference type="PIRSF" id="PIRSF002741">
    <property type="entry name" value="MppA"/>
    <property type="match status" value="1"/>
</dbReference>
<feature type="signal peptide" evidence="2">
    <location>
        <begin position="1"/>
        <end position="20"/>
    </location>
</feature>
<evidence type="ECO:0000256" key="2">
    <source>
        <dbReference type="SAM" id="SignalP"/>
    </source>
</evidence>
<dbReference type="SUPFAM" id="SSF53850">
    <property type="entry name" value="Periplasmic binding protein-like II"/>
    <property type="match status" value="1"/>
</dbReference>
<dbReference type="Gene3D" id="3.40.190.10">
    <property type="entry name" value="Periplasmic binding protein-like II"/>
    <property type="match status" value="1"/>
</dbReference>
<sequence length="522" mass="56835">MRRLPLLIPIALLLAGCAGGATQNSGTDGPPVRGGNLTVAVPTDPQSLDMVANPGQVTAQIGNMMYEKLFEVDRDFTARPMLVDNYTTSQDRLVYTFTLRKDVTFQDGNPLTAADVVASLDRWRKAHRTGQLVSPDIDSITAGDPHTVQLRLKRPRYPIIDELASPGTEIYEAKNLAGLPATGFGQDKAIGTGPYKLKSWDIGQQLVLQRYDGYKSRSEQDWGGQAGAKHAYLDTVTYKVVADQDALVNGLQTGQWDHAMPTNDQYESLKANPAVVVHNLPGGNENVIIPNFTKGSRFADPRARQALNLLLDKPAINAATGGSKDLTIETGAFASPDNKSFYSTAGEDVYRQHDPARAKQLLAEAGVPAGSTVHIVTTNSYPEFGKWAVLLQDELSKIGIQTKIDTYDFATMLGTLTKDPAGWDLTTLFFDSALTSPAQMPALTLGTLNGSSSAELDALLAQFNASTNADQAKSTVDKLQDLTWRQLSVITLSQSRLYAAYSPRLKGYDNFYRIFWNSWLAP</sequence>
<evidence type="ECO:0000313" key="4">
    <source>
        <dbReference type="EMBL" id="MBA8923076.1"/>
    </source>
</evidence>
<protein>
    <submittedName>
        <fullName evidence="4">Peptide/nickel transport system substrate-binding protein</fullName>
    </submittedName>
</protein>
<accession>A0ABR6B8L5</accession>
<dbReference type="Pfam" id="PF00496">
    <property type="entry name" value="SBP_bac_5"/>
    <property type="match status" value="1"/>
</dbReference>